<evidence type="ECO:0000259" key="3">
    <source>
        <dbReference type="Pfam" id="PF03968"/>
    </source>
</evidence>
<feature type="compositionally biased region" description="Low complexity" evidence="1">
    <location>
        <begin position="114"/>
        <end position="134"/>
    </location>
</feature>
<dbReference type="Pfam" id="PF03968">
    <property type="entry name" value="LptD_N"/>
    <property type="match status" value="1"/>
</dbReference>
<dbReference type="AlphaFoldDB" id="A0A4R7RR76"/>
<evidence type="ECO:0000256" key="2">
    <source>
        <dbReference type="SAM" id="SignalP"/>
    </source>
</evidence>
<gene>
    <name evidence="4" type="ORF">EI77_03179</name>
</gene>
<feature type="chain" id="PRO_5020950892" evidence="2">
    <location>
        <begin position="23"/>
        <end position="319"/>
    </location>
</feature>
<dbReference type="RefSeq" id="WP_133796206.1">
    <property type="nucleotide sequence ID" value="NZ_SOCA01000006.1"/>
</dbReference>
<feature type="region of interest" description="Disordered" evidence="1">
    <location>
        <begin position="114"/>
        <end position="152"/>
    </location>
</feature>
<accession>A0A4R7RR76</accession>
<keyword evidence="2" id="KW-0732">Signal</keyword>
<reference evidence="4 5" key="1">
    <citation type="submission" date="2019-03" db="EMBL/GenBank/DDBJ databases">
        <title>Genomic Encyclopedia of Archaeal and Bacterial Type Strains, Phase II (KMG-II): from individual species to whole genera.</title>
        <authorList>
            <person name="Goeker M."/>
        </authorList>
    </citation>
    <scope>NUCLEOTIDE SEQUENCE [LARGE SCALE GENOMIC DNA]</scope>
    <source>
        <strain evidence="4 5">ATCC 25309</strain>
    </source>
</reference>
<feature type="region of interest" description="Disordered" evidence="1">
    <location>
        <begin position="20"/>
        <end position="56"/>
    </location>
</feature>
<dbReference type="Gene3D" id="2.60.450.10">
    <property type="entry name" value="Lipopolysaccharide (LPS) transport protein A like domain"/>
    <property type="match status" value="1"/>
</dbReference>
<name>A0A4R7RR76_9BACT</name>
<feature type="region of interest" description="Disordered" evidence="1">
    <location>
        <begin position="205"/>
        <end position="236"/>
    </location>
</feature>
<dbReference type="OrthoDB" id="190189at2"/>
<dbReference type="EMBL" id="SOCA01000006">
    <property type="protein sequence ID" value="TDU68062.1"/>
    <property type="molecule type" value="Genomic_DNA"/>
</dbReference>
<dbReference type="InterPro" id="IPR005653">
    <property type="entry name" value="OstA-like_N"/>
</dbReference>
<organism evidence="4 5">
    <name type="scientific">Prosthecobacter fusiformis</name>
    <dbReference type="NCBI Taxonomy" id="48464"/>
    <lineage>
        <taxon>Bacteria</taxon>
        <taxon>Pseudomonadati</taxon>
        <taxon>Verrucomicrobiota</taxon>
        <taxon>Verrucomicrobiia</taxon>
        <taxon>Verrucomicrobiales</taxon>
        <taxon>Verrucomicrobiaceae</taxon>
        <taxon>Prosthecobacter</taxon>
    </lineage>
</organism>
<feature type="compositionally biased region" description="Basic and acidic residues" evidence="1">
    <location>
        <begin position="32"/>
        <end position="45"/>
    </location>
</feature>
<keyword evidence="5" id="KW-1185">Reference proteome</keyword>
<feature type="signal peptide" evidence="2">
    <location>
        <begin position="1"/>
        <end position="22"/>
    </location>
</feature>
<evidence type="ECO:0000313" key="4">
    <source>
        <dbReference type="EMBL" id="TDU68062.1"/>
    </source>
</evidence>
<feature type="domain" description="Organic solvent tolerance-like N-terminal" evidence="3">
    <location>
        <begin position="163"/>
        <end position="284"/>
    </location>
</feature>
<proteinExistence type="predicted"/>
<sequence>MRTLFTIATALGCMVLSASGQGATRMSTPTTDQKKQLQDAAEKLRQAQSNGELDKAKETARGLMGNLPGNLTDAAKAAMQSPEIKAQAAEAAKAAAKTLLPEAQRMLDARNEANADAPPAGTTATTTPADQPPAAEGPKPMLLQPLNDAPPEASAARKPVVVIEADNSVFNPDTGILIYTGNVRARHPQFYIECEELIVHLNQEEQNKKKEPQANKTDPILSKKKGAAEKPNPVNKAIASGPMVRIEKVSPEGELQRAFCRNAVYDGVSGLITMRDNPQVQTGNVMQSAISPDTIMTFDQKGKFNSNRPTRTVILNEDQ</sequence>
<evidence type="ECO:0000256" key="1">
    <source>
        <dbReference type="SAM" id="MobiDB-lite"/>
    </source>
</evidence>
<dbReference type="Proteomes" id="UP000295662">
    <property type="component" value="Unassembled WGS sequence"/>
</dbReference>
<comment type="caution">
    <text evidence="4">The sequence shown here is derived from an EMBL/GenBank/DDBJ whole genome shotgun (WGS) entry which is preliminary data.</text>
</comment>
<protein>
    <submittedName>
        <fullName evidence="4">OstA-like protein</fullName>
    </submittedName>
</protein>
<feature type="compositionally biased region" description="Polar residues" evidence="1">
    <location>
        <begin position="20"/>
        <end position="31"/>
    </location>
</feature>
<evidence type="ECO:0000313" key="5">
    <source>
        <dbReference type="Proteomes" id="UP000295662"/>
    </source>
</evidence>